<dbReference type="Proteomes" id="UP000325313">
    <property type="component" value="Unassembled WGS sequence"/>
</dbReference>
<proteinExistence type="predicted"/>
<accession>A0A5B0S0A1</accession>
<dbReference type="AlphaFoldDB" id="A0A5B0S0A1"/>
<evidence type="ECO:0000256" key="1">
    <source>
        <dbReference type="SAM" id="MobiDB-lite"/>
    </source>
</evidence>
<name>A0A5B0S0A1_PUCGR</name>
<organism evidence="2 3">
    <name type="scientific">Puccinia graminis f. sp. tritici</name>
    <dbReference type="NCBI Taxonomy" id="56615"/>
    <lineage>
        <taxon>Eukaryota</taxon>
        <taxon>Fungi</taxon>
        <taxon>Dikarya</taxon>
        <taxon>Basidiomycota</taxon>
        <taxon>Pucciniomycotina</taxon>
        <taxon>Pucciniomycetes</taxon>
        <taxon>Pucciniales</taxon>
        <taxon>Pucciniaceae</taxon>
        <taxon>Puccinia</taxon>
    </lineage>
</organism>
<feature type="region of interest" description="Disordered" evidence="1">
    <location>
        <begin position="89"/>
        <end position="113"/>
    </location>
</feature>
<gene>
    <name evidence="2" type="ORF">PGTUg99_008264</name>
</gene>
<dbReference type="EMBL" id="VDEP01000105">
    <property type="protein sequence ID" value="KAA1130919.1"/>
    <property type="molecule type" value="Genomic_DNA"/>
</dbReference>
<feature type="region of interest" description="Disordered" evidence="1">
    <location>
        <begin position="1"/>
        <end position="24"/>
    </location>
</feature>
<sequence>MDSDREVVVSGPRSMAMSEAPESTTERTRFARLNPEIEQGIADRLFSTFVDIYGCMQKFNNQLETILGRLFQAYGEYTAVAGRWQKSPKFGRQIAGPRPPGPDRSKTGLRSAGKRTVNVPTTLPASFWANCRQNLGPIAGHGNMPSNPSQGPQFRWLRIIHIKNSTLEKEV</sequence>
<reference evidence="2 3" key="1">
    <citation type="submission" date="2019-05" db="EMBL/GenBank/DDBJ databases">
        <title>Emergence of the Ug99 lineage of the wheat stem rust pathogen through somatic hybridization.</title>
        <authorList>
            <person name="Li F."/>
            <person name="Upadhyaya N.M."/>
            <person name="Sperschneider J."/>
            <person name="Matny O."/>
            <person name="Nguyen-Phuc H."/>
            <person name="Mago R."/>
            <person name="Raley C."/>
            <person name="Miller M.E."/>
            <person name="Silverstein K.A.T."/>
            <person name="Henningsen E."/>
            <person name="Hirsch C.D."/>
            <person name="Visser B."/>
            <person name="Pretorius Z.A."/>
            <person name="Steffenson B.J."/>
            <person name="Schwessinger B."/>
            <person name="Dodds P.N."/>
            <person name="Figueroa M."/>
        </authorList>
    </citation>
    <scope>NUCLEOTIDE SEQUENCE [LARGE SCALE GENOMIC DNA]</scope>
    <source>
        <strain evidence="2 3">Ug99</strain>
    </source>
</reference>
<evidence type="ECO:0000313" key="3">
    <source>
        <dbReference type="Proteomes" id="UP000325313"/>
    </source>
</evidence>
<comment type="caution">
    <text evidence="2">The sequence shown here is derived from an EMBL/GenBank/DDBJ whole genome shotgun (WGS) entry which is preliminary data.</text>
</comment>
<protein>
    <submittedName>
        <fullName evidence="2">Uncharacterized protein</fullName>
    </submittedName>
</protein>
<evidence type="ECO:0000313" key="2">
    <source>
        <dbReference type="EMBL" id="KAA1130919.1"/>
    </source>
</evidence>